<gene>
    <name evidence="1" type="ordered locus">MHC_03760</name>
</gene>
<evidence type="ECO:0000313" key="2">
    <source>
        <dbReference type="Proteomes" id="UP000009135"/>
    </source>
</evidence>
<accession>H6N7J0</accession>
<organism evidence="1 2">
    <name type="scientific">Mycoplasma haemocanis (strain Illinois)</name>
    <dbReference type="NCBI Taxonomy" id="1111676"/>
    <lineage>
        <taxon>Bacteria</taxon>
        <taxon>Bacillati</taxon>
        <taxon>Mycoplasmatota</taxon>
        <taxon>Mollicutes</taxon>
        <taxon>Mycoplasmataceae</taxon>
        <taxon>Mycoplasma</taxon>
    </lineage>
</organism>
<dbReference type="EMBL" id="CP003199">
    <property type="protein sequence ID" value="AEW45612.2"/>
    <property type="molecule type" value="Genomic_DNA"/>
</dbReference>
<sequence>MVCVMDPSKLVLGTLGTASVSGIGAYAAYRMGAFSKPSPILNVKQRLKNEEYELINTDAKYKEIFKDLKGRDGFINELSKYKELNDDLSGDSDGSKGGPSLKRMCSSLLNSKEESDFKKASEWCVLRMKDKEISGRSWIGSANNDSDWQTSFNSNKTAMVEYGVAGIQANTEVSSGHPKVKEWCSQNTSLPINKLRKTIFDKASTWCTKTT</sequence>
<dbReference type="HOGENOM" id="CLU_1319757_0_0_14"/>
<reference evidence="1 2" key="1">
    <citation type="journal article" date="2012" name="J. Bacteriol.">
        <title>Complete genome sequence of Mycoplasma haemocanis strain Illinois.</title>
        <authorList>
            <person name="do Nascimento N.C."/>
            <person name="Guimaraes A.M."/>
            <person name="Santos A.P."/>
            <person name="Sanmiguel P.J."/>
            <person name="Messick J.B."/>
        </authorList>
    </citation>
    <scope>NUCLEOTIDE SEQUENCE [LARGE SCALE GENOMIC DNA]</scope>
    <source>
        <strain evidence="1 2">Illinois</strain>
    </source>
</reference>
<dbReference type="AlphaFoldDB" id="H6N7J0"/>
<proteinExistence type="predicted"/>
<keyword evidence="2" id="KW-1185">Reference proteome</keyword>
<protein>
    <submittedName>
        <fullName evidence="1">Uncharacterized protein</fullName>
    </submittedName>
</protein>
<name>H6N7J0_MYCHN</name>
<dbReference type="Proteomes" id="UP000009135">
    <property type="component" value="Chromosome"/>
</dbReference>
<dbReference type="STRING" id="1111676.MHC_03760"/>
<evidence type="ECO:0000313" key="1">
    <source>
        <dbReference type="EMBL" id="AEW45612.2"/>
    </source>
</evidence>
<dbReference type="KEGG" id="mhe:MHC_03760"/>